<sequence length="150" mass="15496">MLWTLVSLTKRGAVGGEGTIWAITARQSDPAVRSGQKGLESLTWGGNAATAGVLGATTHSDTAGVEHSVAAASQAVGSIWCSKHSSKVHGMDLACRHFQVMMPGALSNIEKRACERGVALESAALALEGATTCVQGYPNTCARIHSDFTA</sequence>
<dbReference type="AlphaFoldDB" id="A0AAE0FLY6"/>
<organism evidence="1 2">
    <name type="scientific">Cymbomonas tetramitiformis</name>
    <dbReference type="NCBI Taxonomy" id="36881"/>
    <lineage>
        <taxon>Eukaryota</taxon>
        <taxon>Viridiplantae</taxon>
        <taxon>Chlorophyta</taxon>
        <taxon>Pyramimonadophyceae</taxon>
        <taxon>Pyramimonadales</taxon>
        <taxon>Pyramimonadaceae</taxon>
        <taxon>Cymbomonas</taxon>
    </lineage>
</organism>
<evidence type="ECO:0000313" key="2">
    <source>
        <dbReference type="Proteomes" id="UP001190700"/>
    </source>
</evidence>
<gene>
    <name evidence="1" type="ORF">CYMTET_28945</name>
</gene>
<keyword evidence="2" id="KW-1185">Reference proteome</keyword>
<protein>
    <submittedName>
        <fullName evidence="1">Uncharacterized protein</fullName>
    </submittedName>
</protein>
<reference evidence="1 2" key="1">
    <citation type="journal article" date="2015" name="Genome Biol. Evol.">
        <title>Comparative Genomics of a Bacterivorous Green Alga Reveals Evolutionary Causalities and Consequences of Phago-Mixotrophic Mode of Nutrition.</title>
        <authorList>
            <person name="Burns J.A."/>
            <person name="Paasch A."/>
            <person name="Narechania A."/>
            <person name="Kim E."/>
        </authorList>
    </citation>
    <scope>NUCLEOTIDE SEQUENCE [LARGE SCALE GENOMIC DNA]</scope>
    <source>
        <strain evidence="1 2">PLY_AMNH</strain>
    </source>
</reference>
<name>A0AAE0FLY6_9CHLO</name>
<dbReference type="Proteomes" id="UP001190700">
    <property type="component" value="Unassembled WGS sequence"/>
</dbReference>
<dbReference type="EMBL" id="LGRX02016404">
    <property type="protein sequence ID" value="KAK3262184.1"/>
    <property type="molecule type" value="Genomic_DNA"/>
</dbReference>
<proteinExistence type="predicted"/>
<accession>A0AAE0FLY6</accession>
<evidence type="ECO:0000313" key="1">
    <source>
        <dbReference type="EMBL" id="KAK3262184.1"/>
    </source>
</evidence>
<comment type="caution">
    <text evidence="1">The sequence shown here is derived from an EMBL/GenBank/DDBJ whole genome shotgun (WGS) entry which is preliminary data.</text>
</comment>